<evidence type="ECO:0000259" key="12">
    <source>
        <dbReference type="Pfam" id="PF02737"/>
    </source>
</evidence>
<dbReference type="InterPro" id="IPR006108">
    <property type="entry name" value="3HC_DH_C"/>
</dbReference>
<dbReference type="Pfam" id="PF00725">
    <property type="entry name" value="3HCDH"/>
    <property type="match status" value="1"/>
</dbReference>
<dbReference type="SUPFAM" id="SSF51735">
    <property type="entry name" value="NAD(P)-binding Rossmann-fold domains"/>
    <property type="match status" value="1"/>
</dbReference>
<evidence type="ECO:0000256" key="5">
    <source>
        <dbReference type="ARBA" id="ARBA00022553"/>
    </source>
</evidence>
<evidence type="ECO:0000256" key="8">
    <source>
        <dbReference type="ARBA" id="ARBA00038962"/>
    </source>
</evidence>
<evidence type="ECO:0000313" key="13">
    <source>
        <dbReference type="EMBL" id="GFR09905.1"/>
    </source>
</evidence>
<dbReference type="PIRSF" id="PIRSF000105">
    <property type="entry name" value="HCDH"/>
    <property type="match status" value="1"/>
</dbReference>
<dbReference type="InterPro" id="IPR022694">
    <property type="entry name" value="3-OHacyl-CoA_DH"/>
</dbReference>
<organism evidence="13 14">
    <name type="scientific">Trichonephila clavata</name>
    <name type="common">Joro spider</name>
    <name type="synonym">Nephila clavata</name>
    <dbReference type="NCBI Taxonomy" id="2740835"/>
    <lineage>
        <taxon>Eukaryota</taxon>
        <taxon>Metazoa</taxon>
        <taxon>Ecdysozoa</taxon>
        <taxon>Arthropoda</taxon>
        <taxon>Chelicerata</taxon>
        <taxon>Arachnida</taxon>
        <taxon>Araneae</taxon>
        <taxon>Araneomorphae</taxon>
        <taxon>Entelegynae</taxon>
        <taxon>Araneoidea</taxon>
        <taxon>Nephilidae</taxon>
        <taxon>Trichonephila</taxon>
    </lineage>
</organism>
<feature type="domain" description="3-hydroxyacyl-CoA dehydrogenase C-terminal" evidence="11">
    <location>
        <begin position="195"/>
        <end position="264"/>
    </location>
</feature>
<dbReference type="GO" id="GO:0050104">
    <property type="term" value="F:L-gulonate 3-dehydrogenase activity"/>
    <property type="evidence" value="ECO:0007669"/>
    <property type="project" value="UniProtKB-EC"/>
</dbReference>
<evidence type="ECO:0000256" key="2">
    <source>
        <dbReference type="ARBA" id="ARBA00009463"/>
    </source>
</evidence>
<comment type="subunit">
    <text evidence="3">Homodimer.</text>
</comment>
<proteinExistence type="inferred from homology"/>
<dbReference type="EMBL" id="BMAO01036336">
    <property type="protein sequence ID" value="GFR09905.1"/>
    <property type="molecule type" value="Genomic_DNA"/>
</dbReference>
<dbReference type="InterPro" id="IPR006180">
    <property type="entry name" value="3-OHacyl-CoA_DH_CS"/>
</dbReference>
<dbReference type="GO" id="GO:0005737">
    <property type="term" value="C:cytoplasm"/>
    <property type="evidence" value="ECO:0007669"/>
    <property type="project" value="UniProtKB-SubCell"/>
</dbReference>
<comment type="similarity">
    <text evidence="2">Belongs to the 3-hydroxyacyl-CoA dehydrogenase family.</text>
</comment>
<keyword evidence="4" id="KW-0963">Cytoplasm</keyword>
<dbReference type="GO" id="GO:0070403">
    <property type="term" value="F:NAD+ binding"/>
    <property type="evidence" value="ECO:0007669"/>
    <property type="project" value="InterPro"/>
</dbReference>
<evidence type="ECO:0000259" key="11">
    <source>
        <dbReference type="Pfam" id="PF00725"/>
    </source>
</evidence>
<comment type="caution">
    <text evidence="13">The sequence shown here is derived from an EMBL/GenBank/DDBJ whole genome shotgun (WGS) entry which is preliminary data.</text>
</comment>
<dbReference type="AlphaFoldDB" id="A0A8X6GVM1"/>
<dbReference type="InterPro" id="IPR008927">
    <property type="entry name" value="6-PGluconate_DH-like_C_sf"/>
</dbReference>
<keyword evidence="7" id="KW-0520">NAD</keyword>
<dbReference type="Proteomes" id="UP000887116">
    <property type="component" value="Unassembled WGS sequence"/>
</dbReference>
<dbReference type="FunFam" id="3.40.50.720:FF:000356">
    <property type="entry name" value="Lambda-crystallin homolog"/>
    <property type="match status" value="1"/>
</dbReference>
<evidence type="ECO:0000256" key="6">
    <source>
        <dbReference type="ARBA" id="ARBA00023002"/>
    </source>
</evidence>
<keyword evidence="5" id="KW-0597">Phosphoprotein</keyword>
<evidence type="ECO:0000256" key="3">
    <source>
        <dbReference type="ARBA" id="ARBA00011738"/>
    </source>
</evidence>
<evidence type="ECO:0000313" key="14">
    <source>
        <dbReference type="Proteomes" id="UP000887116"/>
    </source>
</evidence>
<dbReference type="PANTHER" id="PTHR48075:SF1">
    <property type="entry name" value="LAMBDA-CRYSTALLIN HOMOLOG"/>
    <property type="match status" value="1"/>
</dbReference>
<dbReference type="Gene3D" id="3.40.50.720">
    <property type="entry name" value="NAD(P)-binding Rossmann-like Domain"/>
    <property type="match status" value="1"/>
</dbReference>
<evidence type="ECO:0000256" key="4">
    <source>
        <dbReference type="ARBA" id="ARBA00022490"/>
    </source>
</evidence>
<name>A0A8X6GVM1_TRICU</name>
<protein>
    <recommendedName>
        <fullName evidence="9">L-gulonate 3-dehydrogenase</fullName>
        <ecNumber evidence="8">1.1.1.45</ecNumber>
    </recommendedName>
    <alternativeName>
        <fullName evidence="9">L-gulonate 3-dehydrogenase</fullName>
    </alternativeName>
</protein>
<evidence type="ECO:0000256" key="9">
    <source>
        <dbReference type="ARBA" id="ARBA00042709"/>
    </source>
</evidence>
<dbReference type="EC" id="1.1.1.45" evidence="8"/>
<keyword evidence="6" id="KW-0560">Oxidoreductase</keyword>
<dbReference type="PANTHER" id="PTHR48075">
    <property type="entry name" value="3-HYDROXYACYL-COA DEHYDROGENASE FAMILY PROTEIN"/>
    <property type="match status" value="1"/>
</dbReference>
<dbReference type="OrthoDB" id="2021159at2759"/>
<dbReference type="Pfam" id="PF02737">
    <property type="entry name" value="3HCDH_N"/>
    <property type="match status" value="1"/>
</dbReference>
<dbReference type="InterPro" id="IPR013328">
    <property type="entry name" value="6PGD_dom2"/>
</dbReference>
<dbReference type="SUPFAM" id="SSF48179">
    <property type="entry name" value="6-phosphogluconate dehydrogenase C-terminal domain-like"/>
    <property type="match status" value="1"/>
</dbReference>
<feature type="site" description="Important for catalytic activity" evidence="10">
    <location>
        <position position="148"/>
    </location>
</feature>
<accession>A0A8X6GVM1</accession>
<dbReference type="InterPro" id="IPR006176">
    <property type="entry name" value="3-OHacyl-CoA_DH_NAD-bd"/>
</dbReference>
<evidence type="ECO:0000256" key="10">
    <source>
        <dbReference type="PIRSR" id="PIRSR000105-1"/>
    </source>
</evidence>
<dbReference type="Gene3D" id="1.10.1040.10">
    <property type="entry name" value="N-(1-d-carboxylethyl)-l-norvaline Dehydrogenase, domain 2"/>
    <property type="match status" value="1"/>
</dbReference>
<dbReference type="PROSITE" id="PS00067">
    <property type="entry name" value="3HCDH"/>
    <property type="match status" value="1"/>
</dbReference>
<gene>
    <name evidence="13" type="primary">CRYL1</name>
    <name evidence="13" type="ORF">TNCT_24671</name>
</gene>
<feature type="domain" description="3-hydroxyacyl-CoA dehydrogenase NAD binding" evidence="12">
    <location>
        <begin position="11"/>
        <end position="191"/>
    </location>
</feature>
<evidence type="ECO:0000256" key="1">
    <source>
        <dbReference type="ARBA" id="ARBA00004496"/>
    </source>
</evidence>
<evidence type="ECO:0000256" key="7">
    <source>
        <dbReference type="ARBA" id="ARBA00023027"/>
    </source>
</evidence>
<dbReference type="GO" id="GO:0006631">
    <property type="term" value="P:fatty acid metabolic process"/>
    <property type="evidence" value="ECO:0007669"/>
    <property type="project" value="InterPro"/>
</dbReference>
<dbReference type="InterPro" id="IPR036291">
    <property type="entry name" value="NAD(P)-bd_dom_sf"/>
</dbReference>
<sequence length="324" mass="36463">MTFVKMASKGKVGIVGSGFIGRGWAMLFASVGYEVKLFDVEPSKIDDALADIKVQLNILEEKGDLRGHLLASEQFSLVSKCDSLKQCVEDSIHVQECVFENVDLKRKVFKEMDAFASNNVVLCSSTSCFPASSFSEDLVHKAQVIVGHPVNPPYYVPLVEVIPAPWTDPDVVTRTKSLMTDIGQRPVILKKEVPGFAVNRIQYALLNECWRIFRDGIMSVEDIDTSMHEGLGLRYAFIGPLETCHLNADGMLDYCNRYGQGIYKVSETFGPNPKMEGELAEKVHEEMSKISPVENLVERRRWRDARLTALARMKRILNERDKLQ</sequence>
<keyword evidence="14" id="KW-1185">Reference proteome</keyword>
<reference evidence="13" key="1">
    <citation type="submission" date="2020-07" db="EMBL/GenBank/DDBJ databases">
        <title>Multicomponent nature underlies the extraordinary mechanical properties of spider dragline silk.</title>
        <authorList>
            <person name="Kono N."/>
            <person name="Nakamura H."/>
            <person name="Mori M."/>
            <person name="Yoshida Y."/>
            <person name="Ohtoshi R."/>
            <person name="Malay A.D."/>
            <person name="Moran D.A.P."/>
            <person name="Tomita M."/>
            <person name="Numata K."/>
            <person name="Arakawa K."/>
        </authorList>
    </citation>
    <scope>NUCLEOTIDE SEQUENCE</scope>
</reference>
<comment type="subcellular location">
    <subcellularLocation>
        <location evidence="1">Cytoplasm</location>
    </subcellularLocation>
</comment>